<accession>A0ACB8QM50</accession>
<reference evidence="1" key="1">
    <citation type="submission" date="2021-02" db="EMBL/GenBank/DDBJ databases">
        <authorList>
            <consortium name="DOE Joint Genome Institute"/>
            <person name="Ahrendt S."/>
            <person name="Looney B.P."/>
            <person name="Miyauchi S."/>
            <person name="Morin E."/>
            <person name="Drula E."/>
            <person name="Courty P.E."/>
            <person name="Chicoki N."/>
            <person name="Fauchery L."/>
            <person name="Kohler A."/>
            <person name="Kuo A."/>
            <person name="Labutti K."/>
            <person name="Pangilinan J."/>
            <person name="Lipzen A."/>
            <person name="Riley R."/>
            <person name="Andreopoulos W."/>
            <person name="He G."/>
            <person name="Johnson J."/>
            <person name="Barry K.W."/>
            <person name="Grigoriev I.V."/>
            <person name="Nagy L."/>
            <person name="Hibbett D."/>
            <person name="Henrissat B."/>
            <person name="Matheny P.B."/>
            <person name="Labbe J."/>
            <person name="Martin F."/>
        </authorList>
    </citation>
    <scope>NUCLEOTIDE SEQUENCE</scope>
    <source>
        <strain evidence="1">EC-137</strain>
    </source>
</reference>
<evidence type="ECO:0000313" key="1">
    <source>
        <dbReference type="EMBL" id="KAI0032717.1"/>
    </source>
</evidence>
<keyword evidence="2" id="KW-1185">Reference proteome</keyword>
<sequence length="136" mass="14141">MVKLLSFIALALGAVSLVSSAILPRQSVGTTPEQIVTGGYATYYYQFGGYGACGNINPDSALIVALESQRYTSSLCGRQVQITNLNNGAQVTATIADNCPGCGGNTNSLDLSVGSWVAIGRSEADGSQVPISWYLI</sequence>
<reference evidence="1" key="2">
    <citation type="journal article" date="2022" name="New Phytol.">
        <title>Evolutionary transition to the ectomycorrhizal habit in the genomes of a hyperdiverse lineage of mushroom-forming fungi.</title>
        <authorList>
            <person name="Looney B."/>
            <person name="Miyauchi S."/>
            <person name="Morin E."/>
            <person name="Drula E."/>
            <person name="Courty P.E."/>
            <person name="Kohler A."/>
            <person name="Kuo A."/>
            <person name="LaButti K."/>
            <person name="Pangilinan J."/>
            <person name="Lipzen A."/>
            <person name="Riley R."/>
            <person name="Andreopoulos W."/>
            <person name="He G."/>
            <person name="Johnson J."/>
            <person name="Nolan M."/>
            <person name="Tritt A."/>
            <person name="Barry K.W."/>
            <person name="Grigoriev I.V."/>
            <person name="Nagy L.G."/>
            <person name="Hibbett D."/>
            <person name="Henrissat B."/>
            <person name="Matheny P.B."/>
            <person name="Labbe J."/>
            <person name="Martin F.M."/>
        </authorList>
    </citation>
    <scope>NUCLEOTIDE SEQUENCE</scope>
    <source>
        <strain evidence="1">EC-137</strain>
    </source>
</reference>
<name>A0ACB8QM50_9AGAM</name>
<dbReference type="Proteomes" id="UP000814128">
    <property type="component" value="Unassembled WGS sequence"/>
</dbReference>
<evidence type="ECO:0000313" key="2">
    <source>
        <dbReference type="Proteomes" id="UP000814128"/>
    </source>
</evidence>
<organism evidence="1 2">
    <name type="scientific">Vararia minispora EC-137</name>
    <dbReference type="NCBI Taxonomy" id="1314806"/>
    <lineage>
        <taxon>Eukaryota</taxon>
        <taxon>Fungi</taxon>
        <taxon>Dikarya</taxon>
        <taxon>Basidiomycota</taxon>
        <taxon>Agaricomycotina</taxon>
        <taxon>Agaricomycetes</taxon>
        <taxon>Russulales</taxon>
        <taxon>Lachnocladiaceae</taxon>
        <taxon>Vararia</taxon>
    </lineage>
</organism>
<protein>
    <submittedName>
        <fullName evidence="1">Uncharacterized protein</fullName>
    </submittedName>
</protein>
<dbReference type="EMBL" id="MU273538">
    <property type="protein sequence ID" value="KAI0032717.1"/>
    <property type="molecule type" value="Genomic_DNA"/>
</dbReference>
<comment type="caution">
    <text evidence="1">The sequence shown here is derived from an EMBL/GenBank/DDBJ whole genome shotgun (WGS) entry which is preliminary data.</text>
</comment>
<gene>
    <name evidence="1" type="ORF">K488DRAFT_85623</name>
</gene>
<proteinExistence type="predicted"/>